<dbReference type="Pfam" id="PF05686">
    <property type="entry name" value="Glyco_transf_90"/>
    <property type="match status" value="1"/>
</dbReference>
<comment type="similarity">
    <text evidence="1">Belongs to the glycosyltransferase 90 family.</text>
</comment>
<organism evidence="6 7">
    <name type="scientific">Favolaschia claudopus</name>
    <dbReference type="NCBI Taxonomy" id="2862362"/>
    <lineage>
        <taxon>Eukaryota</taxon>
        <taxon>Fungi</taxon>
        <taxon>Dikarya</taxon>
        <taxon>Basidiomycota</taxon>
        <taxon>Agaricomycotina</taxon>
        <taxon>Agaricomycetes</taxon>
        <taxon>Agaricomycetidae</taxon>
        <taxon>Agaricales</taxon>
        <taxon>Marasmiineae</taxon>
        <taxon>Mycenaceae</taxon>
        <taxon>Favolaschia</taxon>
    </lineage>
</organism>
<keyword evidence="2" id="KW-0808">Transferase</keyword>
<keyword evidence="7" id="KW-1185">Reference proteome</keyword>
<evidence type="ECO:0000256" key="1">
    <source>
        <dbReference type="ARBA" id="ARBA00010118"/>
    </source>
</evidence>
<feature type="compositionally biased region" description="Pro residues" evidence="3">
    <location>
        <begin position="80"/>
        <end position="91"/>
    </location>
</feature>
<feature type="domain" description="Glycosyl transferase CAP10" evidence="5">
    <location>
        <begin position="313"/>
        <end position="562"/>
    </location>
</feature>
<proteinExistence type="inferred from homology"/>
<accession>A0AAW0BCH0</accession>
<dbReference type="PANTHER" id="PTHR12203">
    <property type="entry name" value="KDEL LYS-ASP-GLU-LEU CONTAINING - RELATED"/>
    <property type="match status" value="1"/>
</dbReference>
<comment type="caution">
    <text evidence="6">The sequence shown here is derived from an EMBL/GenBank/DDBJ whole genome shotgun (WGS) entry which is preliminary data.</text>
</comment>
<keyword evidence="4" id="KW-0472">Membrane</keyword>
<feature type="region of interest" description="Disordered" evidence="3">
    <location>
        <begin position="1"/>
        <end position="39"/>
    </location>
</feature>
<dbReference type="EMBL" id="JAWWNJ010000035">
    <property type="protein sequence ID" value="KAK7023863.1"/>
    <property type="molecule type" value="Genomic_DNA"/>
</dbReference>
<dbReference type="SMART" id="SM00672">
    <property type="entry name" value="CAP10"/>
    <property type="match status" value="1"/>
</dbReference>
<dbReference type="AlphaFoldDB" id="A0AAW0BCH0"/>
<feature type="region of interest" description="Disordered" evidence="3">
    <location>
        <begin position="80"/>
        <end position="99"/>
    </location>
</feature>
<evidence type="ECO:0000256" key="3">
    <source>
        <dbReference type="SAM" id="MobiDB-lite"/>
    </source>
</evidence>
<evidence type="ECO:0000313" key="7">
    <source>
        <dbReference type="Proteomes" id="UP001362999"/>
    </source>
</evidence>
<dbReference type="InterPro" id="IPR006598">
    <property type="entry name" value="CAP10"/>
</dbReference>
<dbReference type="PANTHER" id="PTHR12203:SF35">
    <property type="entry name" value="PROTEIN O-GLUCOSYLTRANSFERASE 1"/>
    <property type="match status" value="1"/>
</dbReference>
<dbReference type="GO" id="GO:0016740">
    <property type="term" value="F:transferase activity"/>
    <property type="evidence" value="ECO:0007669"/>
    <property type="project" value="UniProtKB-KW"/>
</dbReference>
<gene>
    <name evidence="6" type="ORF">R3P38DRAFT_1076949</name>
</gene>
<keyword evidence="4" id="KW-0812">Transmembrane</keyword>
<sequence length="583" mass="66133">MAPSYFAPPGDESTTALLPATRSHKDMTADSSNSPDVPSLVKAPFPRRSASCRYWMPFVGVLALLGLASSVLYIPSRRGPPPMDIASPQPPQQSQQPHRMNETDVMAMISDLELSSAGIKAQQSIFELLERQSRTLEQATSRYSLKSGRSPPPNFDKWFEFAKENQCLIDEYDQIHRDFEPFYQIAQSHPNYFRTMVESGRNMTLQDPRGLMTIAISNGEVRMPEYQGTSFDGELQTILEQFARVLPDMEFLLNGRDEPRVVYDVRAAGAEEDAVRLKDPDPFRISPVPTSDFFRKQSGCDVSNAPTGFVSDPVKDIAFLHSSSSSDFTTDLWPVLSMTKISPCFSDILFPGVYYYDKTWWSGHFAHPNNVRWANKKPVIYWRGMSNGGHIYGQNYRSFPRFRLIELARNHSDLIDARMTAFAETHCTEDCDRSSIIQEYAIQGPGAPREEAYRYKYVLDIDGNTFSGRYLGLLRSGSLVFKSTAFGEFFSDWLKPYEHYIPVKIDLSDLTEKVEWARQNDEEARAIQMRGMMFAQRVMTDQQNDCYFSAVLLEWARLQNLAAGNETIVSGGLEEEEKDATTA</sequence>
<name>A0AAW0BCH0_9AGAR</name>
<protein>
    <submittedName>
        <fullName evidence="6">CAP10 domain-containing protein</fullName>
    </submittedName>
</protein>
<evidence type="ECO:0000256" key="4">
    <source>
        <dbReference type="SAM" id="Phobius"/>
    </source>
</evidence>
<feature type="transmembrane region" description="Helical" evidence="4">
    <location>
        <begin position="54"/>
        <end position="74"/>
    </location>
</feature>
<reference evidence="6 7" key="1">
    <citation type="journal article" date="2024" name="J Genomics">
        <title>Draft genome sequencing and assembly of Favolaschia claudopus CIRM-BRFM 2984 isolated from oak limbs.</title>
        <authorList>
            <person name="Navarro D."/>
            <person name="Drula E."/>
            <person name="Chaduli D."/>
            <person name="Cazenave R."/>
            <person name="Ahrendt S."/>
            <person name="Wang J."/>
            <person name="Lipzen A."/>
            <person name="Daum C."/>
            <person name="Barry K."/>
            <person name="Grigoriev I.V."/>
            <person name="Favel A."/>
            <person name="Rosso M.N."/>
            <person name="Martin F."/>
        </authorList>
    </citation>
    <scope>NUCLEOTIDE SEQUENCE [LARGE SCALE GENOMIC DNA]</scope>
    <source>
        <strain evidence="6 7">CIRM-BRFM 2984</strain>
    </source>
</reference>
<dbReference type="InterPro" id="IPR051091">
    <property type="entry name" value="O-Glucosyltr/Glycosyltrsf_90"/>
</dbReference>
<dbReference type="Proteomes" id="UP001362999">
    <property type="component" value="Unassembled WGS sequence"/>
</dbReference>
<evidence type="ECO:0000313" key="6">
    <source>
        <dbReference type="EMBL" id="KAK7023863.1"/>
    </source>
</evidence>
<evidence type="ECO:0000256" key="2">
    <source>
        <dbReference type="ARBA" id="ARBA00022679"/>
    </source>
</evidence>
<evidence type="ECO:0000259" key="5">
    <source>
        <dbReference type="SMART" id="SM00672"/>
    </source>
</evidence>
<keyword evidence="4" id="KW-1133">Transmembrane helix</keyword>